<dbReference type="Pfam" id="PF00512">
    <property type="entry name" value="HisKA"/>
    <property type="match status" value="1"/>
</dbReference>
<keyword evidence="8" id="KW-0547">Nucleotide-binding</keyword>
<dbReference type="RefSeq" id="WP_014019558.1">
    <property type="nucleotide sequence ID" value="NC_015914.1"/>
</dbReference>
<dbReference type="Pfam" id="PF02518">
    <property type="entry name" value="HATPase_c"/>
    <property type="match status" value="1"/>
</dbReference>
<dbReference type="Proteomes" id="UP000001635">
    <property type="component" value="Chromosome"/>
</dbReference>
<evidence type="ECO:0000256" key="11">
    <source>
        <dbReference type="ARBA" id="ARBA00022989"/>
    </source>
</evidence>
<dbReference type="InterPro" id="IPR036097">
    <property type="entry name" value="HisK_dim/P_sf"/>
</dbReference>
<dbReference type="AlphaFoldDB" id="G0J3Q7"/>
<dbReference type="KEGG" id="cmr:Cycma_1501"/>
<evidence type="ECO:0000256" key="7">
    <source>
        <dbReference type="ARBA" id="ARBA00022692"/>
    </source>
</evidence>
<sequence>MKIRNKILIYFSTTVIALTAISLMIIYILFSEYREEEFQQQQNEKIHTTIKLIEKIKQESATISYLIDQQDINDFYDEKLLVYDSGKNLIFASLDSLDIVKAESILNKLSQTQRWIETKEENYDLIGIYAEANNQTYYAVSKAYDAFGYTKMYFLRNVLIGIFLFITFVVILISRFLSNKISKPITALADKLKQYDLSKEKVEELPIETTSYELKQLTLSFNELIKRTNEAFVFQKHTIHHISHQLKTPISVLVSELERIKNLSNTKIIKSDIENQINKTKSLGSIINVLLEISKIEAGQQTKKQFLRIDELFYDVMEELNGIYFDFHFEVNYLPDEFNEKRLVINLNPILIRQAIQNLLINCVSYSNNSKAEIKFDCTQLNELKIQILNSGKPISKREEMFLFNHFFRGQNSEGKIGFGLGLVLTKKIVELNSATITYSNPIPNTNVFELKFPLS</sequence>
<dbReference type="InterPro" id="IPR003594">
    <property type="entry name" value="HATPase_dom"/>
</dbReference>
<keyword evidence="5" id="KW-0597">Phosphoprotein</keyword>
<dbReference type="SMART" id="SM00387">
    <property type="entry name" value="HATPase_c"/>
    <property type="match status" value="1"/>
</dbReference>
<dbReference type="EMBL" id="CP002955">
    <property type="protein sequence ID" value="AEL25263.1"/>
    <property type="molecule type" value="Genomic_DNA"/>
</dbReference>
<dbReference type="Gene3D" id="1.10.287.130">
    <property type="match status" value="1"/>
</dbReference>
<gene>
    <name evidence="16" type="ordered locus">Cycma_1501</name>
</gene>
<evidence type="ECO:0000256" key="6">
    <source>
        <dbReference type="ARBA" id="ARBA00022679"/>
    </source>
</evidence>
<dbReference type="PANTHER" id="PTHR45528:SF1">
    <property type="entry name" value="SENSOR HISTIDINE KINASE CPXA"/>
    <property type="match status" value="1"/>
</dbReference>
<evidence type="ECO:0000256" key="8">
    <source>
        <dbReference type="ARBA" id="ARBA00022741"/>
    </source>
</evidence>
<evidence type="ECO:0000256" key="9">
    <source>
        <dbReference type="ARBA" id="ARBA00022777"/>
    </source>
</evidence>
<dbReference type="InterPro" id="IPR050398">
    <property type="entry name" value="HssS/ArlS-like"/>
</dbReference>
<dbReference type="SUPFAM" id="SSF47384">
    <property type="entry name" value="Homodimeric domain of signal transducing histidine kinase"/>
    <property type="match status" value="1"/>
</dbReference>
<keyword evidence="11 14" id="KW-1133">Transmembrane helix</keyword>
<reference evidence="17" key="1">
    <citation type="submission" date="2011-07" db="EMBL/GenBank/DDBJ databases">
        <title>The complete genome of Cyclobacterium marinum DSM 745.</title>
        <authorList>
            <person name="Lucas S."/>
            <person name="Han J."/>
            <person name="Lapidus A."/>
            <person name="Bruce D."/>
            <person name="Goodwin L."/>
            <person name="Pitluck S."/>
            <person name="Peters L."/>
            <person name="Kyrpides N."/>
            <person name="Mavromatis K."/>
            <person name="Ivanova N."/>
            <person name="Ovchinnikova G."/>
            <person name="Chertkov O."/>
            <person name="Detter J.C."/>
            <person name="Tapia R."/>
            <person name="Han C."/>
            <person name="Land M."/>
            <person name="Hauser L."/>
            <person name="Markowitz V."/>
            <person name="Cheng J.-F."/>
            <person name="Hugenholtz P."/>
            <person name="Woyke T."/>
            <person name="Wu D."/>
            <person name="Tindall B."/>
            <person name="Schuetze A."/>
            <person name="Brambilla E."/>
            <person name="Klenk H.-P."/>
            <person name="Eisen J.A."/>
        </authorList>
    </citation>
    <scope>NUCLEOTIDE SEQUENCE [LARGE SCALE GENOMIC DNA]</scope>
    <source>
        <strain evidence="17">ATCC 25205 / DSM 745 / LMG 13164 / NCIMB 1802</strain>
    </source>
</reference>
<keyword evidence="12" id="KW-0902">Two-component regulatory system</keyword>
<evidence type="ECO:0000259" key="15">
    <source>
        <dbReference type="PROSITE" id="PS50109"/>
    </source>
</evidence>
<evidence type="ECO:0000256" key="10">
    <source>
        <dbReference type="ARBA" id="ARBA00022840"/>
    </source>
</evidence>
<evidence type="ECO:0000313" key="17">
    <source>
        <dbReference type="Proteomes" id="UP000001635"/>
    </source>
</evidence>
<evidence type="ECO:0000256" key="4">
    <source>
        <dbReference type="ARBA" id="ARBA00022475"/>
    </source>
</evidence>
<dbReference type="STRING" id="880070.Cycma_1501"/>
<dbReference type="EC" id="2.7.13.3" evidence="3"/>
<comment type="catalytic activity">
    <reaction evidence="1">
        <text>ATP + protein L-histidine = ADP + protein N-phospho-L-histidine.</text>
        <dbReference type="EC" id="2.7.13.3"/>
    </reaction>
</comment>
<keyword evidence="13 14" id="KW-0472">Membrane</keyword>
<dbReference type="GO" id="GO:0000155">
    <property type="term" value="F:phosphorelay sensor kinase activity"/>
    <property type="evidence" value="ECO:0007669"/>
    <property type="project" value="InterPro"/>
</dbReference>
<dbReference type="SUPFAM" id="SSF55874">
    <property type="entry name" value="ATPase domain of HSP90 chaperone/DNA topoisomerase II/histidine kinase"/>
    <property type="match status" value="1"/>
</dbReference>
<keyword evidence="17" id="KW-1185">Reference proteome</keyword>
<evidence type="ECO:0000256" key="14">
    <source>
        <dbReference type="SAM" id="Phobius"/>
    </source>
</evidence>
<feature type="transmembrane region" description="Helical" evidence="14">
    <location>
        <begin position="153"/>
        <end position="173"/>
    </location>
</feature>
<evidence type="ECO:0000313" key="16">
    <source>
        <dbReference type="EMBL" id="AEL25263.1"/>
    </source>
</evidence>
<organism evidence="16 17">
    <name type="scientific">Cyclobacterium marinum (strain ATCC 25205 / DSM 745 / LMG 13164 / NCIMB 1802)</name>
    <name type="common">Flectobacillus marinus</name>
    <dbReference type="NCBI Taxonomy" id="880070"/>
    <lineage>
        <taxon>Bacteria</taxon>
        <taxon>Pseudomonadati</taxon>
        <taxon>Bacteroidota</taxon>
        <taxon>Cytophagia</taxon>
        <taxon>Cytophagales</taxon>
        <taxon>Cyclobacteriaceae</taxon>
        <taxon>Cyclobacterium</taxon>
    </lineage>
</organism>
<dbReference type="PROSITE" id="PS50109">
    <property type="entry name" value="HIS_KIN"/>
    <property type="match status" value="1"/>
</dbReference>
<evidence type="ECO:0000256" key="13">
    <source>
        <dbReference type="ARBA" id="ARBA00023136"/>
    </source>
</evidence>
<proteinExistence type="predicted"/>
<keyword evidence="10" id="KW-0067">ATP-binding</keyword>
<dbReference type="PANTHER" id="PTHR45528">
    <property type="entry name" value="SENSOR HISTIDINE KINASE CPXA"/>
    <property type="match status" value="1"/>
</dbReference>
<keyword evidence="7 14" id="KW-0812">Transmembrane</keyword>
<keyword evidence="6" id="KW-0808">Transferase</keyword>
<keyword evidence="9 16" id="KW-0418">Kinase</keyword>
<dbReference type="InterPro" id="IPR005467">
    <property type="entry name" value="His_kinase_dom"/>
</dbReference>
<dbReference type="SMART" id="SM00388">
    <property type="entry name" value="HisKA"/>
    <property type="match status" value="1"/>
</dbReference>
<feature type="domain" description="Histidine kinase" evidence="15">
    <location>
        <begin position="241"/>
        <end position="456"/>
    </location>
</feature>
<comment type="subcellular location">
    <subcellularLocation>
        <location evidence="2">Cell membrane</location>
        <topology evidence="2">Multi-pass membrane protein</topology>
    </subcellularLocation>
</comment>
<dbReference type="Gene3D" id="6.10.340.10">
    <property type="match status" value="1"/>
</dbReference>
<dbReference type="Gene3D" id="3.30.565.10">
    <property type="entry name" value="Histidine kinase-like ATPase, C-terminal domain"/>
    <property type="match status" value="1"/>
</dbReference>
<evidence type="ECO:0000256" key="5">
    <source>
        <dbReference type="ARBA" id="ARBA00022553"/>
    </source>
</evidence>
<dbReference type="InterPro" id="IPR036890">
    <property type="entry name" value="HATPase_C_sf"/>
</dbReference>
<dbReference type="GO" id="GO:0005524">
    <property type="term" value="F:ATP binding"/>
    <property type="evidence" value="ECO:0007669"/>
    <property type="project" value="UniProtKB-KW"/>
</dbReference>
<dbReference type="GO" id="GO:0005886">
    <property type="term" value="C:plasma membrane"/>
    <property type="evidence" value="ECO:0007669"/>
    <property type="project" value="UniProtKB-SubCell"/>
</dbReference>
<evidence type="ECO:0000256" key="2">
    <source>
        <dbReference type="ARBA" id="ARBA00004651"/>
    </source>
</evidence>
<protein>
    <recommendedName>
        <fullName evidence="3">histidine kinase</fullName>
        <ecNumber evidence="3">2.7.13.3</ecNumber>
    </recommendedName>
</protein>
<dbReference type="OrthoDB" id="1522504at2"/>
<dbReference type="HOGENOM" id="CLU_000445_89_6_10"/>
<name>G0J3Q7_CYCMS</name>
<evidence type="ECO:0000256" key="1">
    <source>
        <dbReference type="ARBA" id="ARBA00000085"/>
    </source>
</evidence>
<evidence type="ECO:0000256" key="12">
    <source>
        <dbReference type="ARBA" id="ARBA00023012"/>
    </source>
</evidence>
<evidence type="ECO:0000256" key="3">
    <source>
        <dbReference type="ARBA" id="ARBA00012438"/>
    </source>
</evidence>
<dbReference type="InterPro" id="IPR003661">
    <property type="entry name" value="HisK_dim/P_dom"/>
</dbReference>
<keyword evidence="4" id="KW-1003">Cell membrane</keyword>
<feature type="transmembrane region" description="Helical" evidence="14">
    <location>
        <begin position="7"/>
        <end position="30"/>
    </location>
</feature>
<accession>G0J3Q7</accession>
<dbReference type="eggNOG" id="COG2205">
    <property type="taxonomic scope" value="Bacteria"/>
</dbReference>